<feature type="binding site" evidence="6">
    <location>
        <position position="158"/>
    </location>
    <ligand>
        <name>Zn(2+)</name>
        <dbReference type="ChEBI" id="CHEBI:29105"/>
        <note>catalytic</note>
    </ligand>
</feature>
<dbReference type="Gene3D" id="2.60.120.200">
    <property type="match status" value="1"/>
</dbReference>
<dbReference type="InterPro" id="IPR006026">
    <property type="entry name" value="Peptidase_Metallo"/>
</dbReference>
<evidence type="ECO:0000259" key="8">
    <source>
        <dbReference type="PROSITE" id="PS51864"/>
    </source>
</evidence>
<keyword evidence="10" id="KW-1185">Reference proteome</keyword>
<keyword evidence="5 6" id="KW-0482">Metalloprotease</keyword>
<proteinExistence type="predicted"/>
<dbReference type="PROSITE" id="PS51864">
    <property type="entry name" value="ASTACIN"/>
    <property type="match status" value="1"/>
</dbReference>
<dbReference type="EMBL" id="AP028916">
    <property type="protein sequence ID" value="BES97504.1"/>
    <property type="molecule type" value="Genomic_DNA"/>
</dbReference>
<evidence type="ECO:0000256" key="5">
    <source>
        <dbReference type="ARBA" id="ARBA00023049"/>
    </source>
</evidence>
<evidence type="ECO:0000256" key="4">
    <source>
        <dbReference type="ARBA" id="ARBA00022833"/>
    </source>
</evidence>
<dbReference type="Pfam" id="PF01400">
    <property type="entry name" value="Astacin"/>
    <property type="match status" value="1"/>
</dbReference>
<comment type="caution">
    <text evidence="6">Lacks conserved residue(s) required for the propagation of feature annotation.</text>
</comment>
<dbReference type="PANTHER" id="PTHR10127:SF780">
    <property type="entry name" value="METALLOENDOPEPTIDASE"/>
    <property type="match status" value="1"/>
</dbReference>
<comment type="cofactor">
    <cofactor evidence="6 7">
        <name>Zn(2+)</name>
        <dbReference type="ChEBI" id="CHEBI:29105"/>
    </cofactor>
    <text evidence="6 7">Binds 1 zinc ion per subunit.</text>
</comment>
<sequence length="402" mass="45958">MLPFAITTPFEPIHEKHIDGVPIKGAFHPIGPGTDEGLYNPLYEGDILYDPLDGRNAVANVSLLWPDGAAVFKIDDDVGCPDSPQCEILMRAMDHYHARSCIRFKEWSGERNYIRIFFNSKESGACWSSVGRVGNGEQKLSLGHRCWYLGIVVHELGHAIGFWHEMNRPDRDNWIYIFWNNILPNYHSAFAKQDAKTVNTLGEDFDFKSVMMYDEYAFSKDGKSPTLQSKKGVEIGPIWKKFGLSDSDRRRLHKLYQCEGNKPKRGFPYNVTCDFNLHTCGFKNGGSAVWHWRTVNDTDGYVYSSYENSGTSPGFLMSINFHKVDPTKGLSLGCVRFWYLIQEEAIAYLKLSQAYLKRVTQLDNDPETTFELWYNDTSDGQWVHVAVPLYVTRPFRVGTVRA</sequence>
<keyword evidence="3 6" id="KW-0378">Hydrolase</keyword>
<gene>
    <name evidence="9" type="ORF">NTJ_10318</name>
</gene>
<protein>
    <recommendedName>
        <fullName evidence="7">Metalloendopeptidase</fullName>
        <ecNumber evidence="7">3.4.24.-</ecNumber>
    </recommendedName>
</protein>
<dbReference type="SUPFAM" id="SSF49899">
    <property type="entry name" value="Concanavalin A-like lectins/glucanases"/>
    <property type="match status" value="1"/>
</dbReference>
<dbReference type="SMART" id="SM00235">
    <property type="entry name" value="ZnMc"/>
    <property type="match status" value="1"/>
</dbReference>
<evidence type="ECO:0000256" key="6">
    <source>
        <dbReference type="PROSITE-ProRule" id="PRU01211"/>
    </source>
</evidence>
<evidence type="ECO:0000256" key="1">
    <source>
        <dbReference type="ARBA" id="ARBA00022670"/>
    </source>
</evidence>
<name>A0ABN7B138_9HEMI</name>
<keyword evidence="1 6" id="KW-0645">Protease</keyword>
<evidence type="ECO:0000256" key="2">
    <source>
        <dbReference type="ARBA" id="ARBA00022723"/>
    </source>
</evidence>
<keyword evidence="2 6" id="KW-0479">Metal-binding</keyword>
<evidence type="ECO:0000256" key="7">
    <source>
        <dbReference type="RuleBase" id="RU361183"/>
    </source>
</evidence>
<dbReference type="Proteomes" id="UP001307889">
    <property type="component" value="Chromosome 8"/>
</dbReference>
<dbReference type="PANTHER" id="PTHR10127">
    <property type="entry name" value="DISCOIDIN, CUB, EGF, LAMININ , AND ZINC METALLOPROTEASE DOMAIN CONTAINING"/>
    <property type="match status" value="1"/>
</dbReference>
<feature type="active site" evidence="6">
    <location>
        <position position="155"/>
    </location>
</feature>
<accession>A0ABN7B138</accession>
<dbReference type="InterPro" id="IPR013320">
    <property type="entry name" value="ConA-like_dom_sf"/>
</dbReference>
<dbReference type="InterPro" id="IPR024079">
    <property type="entry name" value="MetalloPept_cat_dom_sf"/>
</dbReference>
<dbReference type="Gene3D" id="3.40.390.10">
    <property type="entry name" value="Collagenase (Catalytic Domain)"/>
    <property type="match status" value="1"/>
</dbReference>
<feature type="binding site" evidence="6">
    <location>
        <position position="154"/>
    </location>
    <ligand>
        <name>Zn(2+)</name>
        <dbReference type="ChEBI" id="CHEBI:29105"/>
        <note>catalytic</note>
    </ligand>
</feature>
<feature type="domain" description="Peptidase M12A" evidence="8">
    <location>
        <begin position="56"/>
        <end position="259"/>
    </location>
</feature>
<keyword evidence="4 6" id="KW-0862">Zinc</keyword>
<evidence type="ECO:0000313" key="9">
    <source>
        <dbReference type="EMBL" id="BES97504.1"/>
    </source>
</evidence>
<evidence type="ECO:0000313" key="10">
    <source>
        <dbReference type="Proteomes" id="UP001307889"/>
    </source>
</evidence>
<dbReference type="SUPFAM" id="SSF55486">
    <property type="entry name" value="Metalloproteases ('zincins'), catalytic domain"/>
    <property type="match status" value="1"/>
</dbReference>
<feature type="binding site" evidence="6">
    <location>
        <position position="164"/>
    </location>
    <ligand>
        <name>Zn(2+)</name>
        <dbReference type="ChEBI" id="CHEBI:29105"/>
        <note>catalytic</note>
    </ligand>
</feature>
<dbReference type="InterPro" id="IPR001506">
    <property type="entry name" value="Peptidase_M12A"/>
</dbReference>
<dbReference type="PRINTS" id="PR00480">
    <property type="entry name" value="ASTACIN"/>
</dbReference>
<dbReference type="CDD" id="cd04280">
    <property type="entry name" value="ZnMc_astacin_like"/>
    <property type="match status" value="1"/>
</dbReference>
<dbReference type="InterPro" id="IPR034035">
    <property type="entry name" value="Astacin-like_dom"/>
</dbReference>
<organism evidence="9 10">
    <name type="scientific">Nesidiocoris tenuis</name>
    <dbReference type="NCBI Taxonomy" id="355587"/>
    <lineage>
        <taxon>Eukaryota</taxon>
        <taxon>Metazoa</taxon>
        <taxon>Ecdysozoa</taxon>
        <taxon>Arthropoda</taxon>
        <taxon>Hexapoda</taxon>
        <taxon>Insecta</taxon>
        <taxon>Pterygota</taxon>
        <taxon>Neoptera</taxon>
        <taxon>Paraneoptera</taxon>
        <taxon>Hemiptera</taxon>
        <taxon>Heteroptera</taxon>
        <taxon>Panheteroptera</taxon>
        <taxon>Cimicomorpha</taxon>
        <taxon>Miridae</taxon>
        <taxon>Dicyphina</taxon>
        <taxon>Nesidiocoris</taxon>
    </lineage>
</organism>
<dbReference type="EC" id="3.4.24.-" evidence="7"/>
<evidence type="ECO:0000256" key="3">
    <source>
        <dbReference type="ARBA" id="ARBA00022801"/>
    </source>
</evidence>
<reference evidence="9 10" key="1">
    <citation type="submission" date="2023-09" db="EMBL/GenBank/DDBJ databases">
        <title>Nesidiocoris tenuis whole genome shotgun sequence.</title>
        <authorList>
            <person name="Shibata T."/>
            <person name="Shimoda M."/>
            <person name="Kobayashi T."/>
            <person name="Uehara T."/>
        </authorList>
    </citation>
    <scope>NUCLEOTIDE SEQUENCE [LARGE SCALE GENOMIC DNA]</scope>
    <source>
        <strain evidence="9 10">Japan</strain>
    </source>
</reference>